<proteinExistence type="predicted"/>
<organism evidence="1 2">
    <name type="scientific">Lunatimonas lonarensis</name>
    <dbReference type="NCBI Taxonomy" id="1232681"/>
    <lineage>
        <taxon>Bacteria</taxon>
        <taxon>Pseudomonadati</taxon>
        <taxon>Bacteroidota</taxon>
        <taxon>Cytophagia</taxon>
        <taxon>Cytophagales</taxon>
        <taxon>Cyclobacteriaceae</taxon>
    </lineage>
</organism>
<dbReference type="Proteomes" id="UP000013909">
    <property type="component" value="Unassembled WGS sequence"/>
</dbReference>
<gene>
    <name evidence="1" type="ORF">ADIS_1113</name>
</gene>
<dbReference type="AlphaFoldDB" id="R7ZWE0"/>
<evidence type="ECO:0000313" key="1">
    <source>
        <dbReference type="EMBL" id="EON78402.1"/>
    </source>
</evidence>
<dbReference type="EMBL" id="AQHR01000039">
    <property type="protein sequence ID" value="EON78402.1"/>
    <property type="molecule type" value="Genomic_DNA"/>
</dbReference>
<keyword evidence="2" id="KW-1185">Reference proteome</keyword>
<name>R7ZWE0_9BACT</name>
<comment type="caution">
    <text evidence="1">The sequence shown here is derived from an EMBL/GenBank/DDBJ whole genome shotgun (WGS) entry which is preliminary data.</text>
</comment>
<protein>
    <submittedName>
        <fullName evidence="1">Uncharacterized protein</fullName>
    </submittedName>
</protein>
<evidence type="ECO:0000313" key="2">
    <source>
        <dbReference type="Proteomes" id="UP000013909"/>
    </source>
</evidence>
<accession>R7ZWE0</accession>
<reference evidence="1 2" key="1">
    <citation type="submission" date="2013-02" db="EMBL/GenBank/DDBJ databases">
        <title>A novel strain isolated from Lonar lake, Maharashtra, India.</title>
        <authorList>
            <person name="Singh A."/>
        </authorList>
    </citation>
    <scope>NUCLEOTIDE SEQUENCE [LARGE SCALE GENOMIC DNA]</scope>
    <source>
        <strain evidence="1 2">AK24</strain>
    </source>
</reference>
<sequence>MLTIPMTSPHLRLVSNRYSSQHPFMGYIVRIAPHNPVARNACIHRLPVMEHKF</sequence>